<dbReference type="RefSeq" id="WP_165898883.1">
    <property type="nucleotide sequence ID" value="NZ_DALZLR010000006.1"/>
</dbReference>
<dbReference type="InterPro" id="IPR045169">
    <property type="entry name" value="NO2/SO3_Rdtase_4Fe4S_prot"/>
</dbReference>
<evidence type="ECO:0000256" key="5">
    <source>
        <dbReference type="ARBA" id="ARBA00023002"/>
    </source>
</evidence>
<dbReference type="Pfam" id="PF00037">
    <property type="entry name" value="Fer4"/>
    <property type="match status" value="1"/>
</dbReference>
<dbReference type="InterPro" id="IPR011808">
    <property type="entry name" value="DsrB"/>
</dbReference>
<dbReference type="PANTHER" id="PTHR11493">
    <property type="entry name" value="SULFITE REDUCTASE [NADPH] SUBUNIT BETA-RELATED"/>
    <property type="match status" value="1"/>
</dbReference>
<gene>
    <name evidence="9" type="ORF">EV210_107124</name>
</gene>
<keyword evidence="7" id="KW-0411">Iron-sulfur</keyword>
<sequence>MARTDFGPPDYREMVPPIIKENYGDWKYHTVPRPGVLRHVSNSGAVLHSVRVASPRLVSSEWIHDICDIAEKYCDGYLRFTTRNNVEFLVADETKLEPLLAELDEKDYLIGGVGLSISNVVHTQGWIHCKSAVTDASGITKSIMDEMTGYFTGKQKVPARLRIAVACCVNMCGACHCSDIAIVGIHRTVPRINDEMASRICEIPTTVASCPTGAIRPNPKLKSVEINPEKCMMCGNCTVVCPAIKIMDPVNDGVSIWVGGKVSNARTAPMFSRLAIPFIPNEPPRWSTVTAAVKNLVEVWAANARDGERMGEWIGRIGWERFFKLADLPFTDKHIDDFTHAKTTFRSTTQFKF</sequence>
<dbReference type="Pfam" id="PF01077">
    <property type="entry name" value="NIR_SIR"/>
    <property type="match status" value="1"/>
</dbReference>
<dbReference type="AlphaFoldDB" id="A0A4V6NGA3"/>
<dbReference type="InterPro" id="IPR006067">
    <property type="entry name" value="NO2/SO3_Rdtase_4Fe4S_dom"/>
</dbReference>
<dbReference type="Gene3D" id="3.30.70.3340">
    <property type="match status" value="1"/>
</dbReference>
<keyword evidence="3" id="KW-0004">4Fe-4S</keyword>
<dbReference type="Pfam" id="PF03460">
    <property type="entry name" value="NIR_SIR_ferr"/>
    <property type="match status" value="1"/>
</dbReference>
<dbReference type="GO" id="GO:0018551">
    <property type="term" value="F:dissimilatory sulfite reductase (NADH) activity"/>
    <property type="evidence" value="ECO:0007669"/>
    <property type="project" value="InterPro"/>
</dbReference>
<evidence type="ECO:0000313" key="9">
    <source>
        <dbReference type="EMBL" id="TCL36860.1"/>
    </source>
</evidence>
<dbReference type="GO" id="GO:0046872">
    <property type="term" value="F:metal ion binding"/>
    <property type="evidence" value="ECO:0007669"/>
    <property type="project" value="UniProtKB-KW"/>
</dbReference>
<dbReference type="PROSITE" id="PS51379">
    <property type="entry name" value="4FE4S_FER_2"/>
    <property type="match status" value="1"/>
</dbReference>
<dbReference type="GO" id="GO:0009337">
    <property type="term" value="C:sulfite reductase complex (NADPH)"/>
    <property type="evidence" value="ECO:0007669"/>
    <property type="project" value="TreeGrafter"/>
</dbReference>
<dbReference type="InterPro" id="IPR036136">
    <property type="entry name" value="Nit/Sulf_reduc_fer-like_dom_sf"/>
</dbReference>
<dbReference type="EMBL" id="SLUI01000007">
    <property type="protein sequence ID" value="TCL36860.1"/>
    <property type="molecule type" value="Genomic_DNA"/>
</dbReference>
<dbReference type="GO" id="GO:0009055">
    <property type="term" value="F:electron transfer activity"/>
    <property type="evidence" value="ECO:0007669"/>
    <property type="project" value="InterPro"/>
</dbReference>
<comment type="cofactor">
    <cofactor evidence="1">
        <name>siroheme</name>
        <dbReference type="ChEBI" id="CHEBI:60052"/>
    </cofactor>
</comment>
<evidence type="ECO:0000256" key="2">
    <source>
        <dbReference type="ARBA" id="ARBA00001966"/>
    </source>
</evidence>
<dbReference type="GO" id="GO:0020037">
    <property type="term" value="F:heme binding"/>
    <property type="evidence" value="ECO:0007669"/>
    <property type="project" value="InterPro"/>
</dbReference>
<dbReference type="InterPro" id="IPR005117">
    <property type="entry name" value="NiRdtase/SiRdtase_haem-b_fer"/>
</dbReference>
<evidence type="ECO:0000256" key="3">
    <source>
        <dbReference type="ARBA" id="ARBA00022485"/>
    </source>
</evidence>
<evidence type="ECO:0000313" key="10">
    <source>
        <dbReference type="Proteomes" id="UP000295063"/>
    </source>
</evidence>
<dbReference type="GO" id="GO:0000103">
    <property type="term" value="P:sulfate assimilation"/>
    <property type="evidence" value="ECO:0007669"/>
    <property type="project" value="TreeGrafter"/>
</dbReference>
<dbReference type="SUPFAM" id="SSF54862">
    <property type="entry name" value="4Fe-4S ferredoxins"/>
    <property type="match status" value="1"/>
</dbReference>
<dbReference type="InterPro" id="IPR017900">
    <property type="entry name" value="4Fe4S_Fe_S_CS"/>
</dbReference>
<dbReference type="PROSITE" id="PS00198">
    <property type="entry name" value="4FE4S_FER_1"/>
    <property type="match status" value="1"/>
</dbReference>
<dbReference type="SUPFAM" id="SSF55124">
    <property type="entry name" value="Nitrite/Sulfite reductase N-terminal domain-like"/>
    <property type="match status" value="1"/>
</dbReference>
<evidence type="ECO:0000256" key="7">
    <source>
        <dbReference type="ARBA" id="ARBA00023014"/>
    </source>
</evidence>
<proteinExistence type="predicted"/>
<organism evidence="9 10">
    <name type="scientific">Anaerospora hongkongensis</name>
    <dbReference type="NCBI Taxonomy" id="244830"/>
    <lineage>
        <taxon>Bacteria</taxon>
        <taxon>Bacillati</taxon>
        <taxon>Bacillota</taxon>
        <taxon>Negativicutes</taxon>
        <taxon>Selenomonadales</taxon>
        <taxon>Sporomusaceae</taxon>
        <taxon>Anaerospora</taxon>
    </lineage>
</organism>
<comment type="caution">
    <text evidence="9">The sequence shown here is derived from an EMBL/GenBank/DDBJ whole genome shotgun (WGS) entry which is preliminary data.</text>
</comment>
<feature type="domain" description="4Fe-4S ferredoxin-type" evidence="8">
    <location>
        <begin position="222"/>
        <end position="252"/>
    </location>
</feature>
<dbReference type="InterPro" id="IPR017896">
    <property type="entry name" value="4Fe4S_Fe-S-bd"/>
</dbReference>
<evidence type="ECO:0000256" key="1">
    <source>
        <dbReference type="ARBA" id="ARBA00001929"/>
    </source>
</evidence>
<protein>
    <submittedName>
        <fullName evidence="9">Sulfite reductase beta subunit</fullName>
    </submittedName>
</protein>
<keyword evidence="10" id="KW-1185">Reference proteome</keyword>
<dbReference type="Gene3D" id="3.30.413.10">
    <property type="entry name" value="Sulfite Reductase Hemoprotein, domain 1"/>
    <property type="match status" value="1"/>
</dbReference>
<keyword evidence="6" id="KW-0408">Iron</keyword>
<keyword evidence="5" id="KW-0560">Oxidoreductase</keyword>
<dbReference type="NCBIfam" id="TIGR02066">
    <property type="entry name" value="dsrB"/>
    <property type="match status" value="1"/>
</dbReference>
<dbReference type="PANTHER" id="PTHR11493:SF47">
    <property type="entry name" value="SULFITE REDUCTASE [NADPH] SUBUNIT BETA"/>
    <property type="match status" value="1"/>
</dbReference>
<keyword evidence="4" id="KW-0479">Metal-binding</keyword>
<dbReference type="Proteomes" id="UP000295063">
    <property type="component" value="Unassembled WGS sequence"/>
</dbReference>
<comment type="cofactor">
    <cofactor evidence="2">
        <name>[4Fe-4S] cluster</name>
        <dbReference type="ChEBI" id="CHEBI:49883"/>
    </cofactor>
</comment>
<accession>A0A4V6NGA3</accession>
<evidence type="ECO:0000256" key="4">
    <source>
        <dbReference type="ARBA" id="ARBA00022723"/>
    </source>
</evidence>
<dbReference type="InterPro" id="IPR045854">
    <property type="entry name" value="NO2/SO3_Rdtase_4Fe4S_sf"/>
</dbReference>
<dbReference type="GO" id="GO:0050311">
    <property type="term" value="F:sulfite reductase (ferredoxin) activity"/>
    <property type="evidence" value="ECO:0007669"/>
    <property type="project" value="TreeGrafter"/>
</dbReference>
<dbReference type="GO" id="GO:0051539">
    <property type="term" value="F:4 iron, 4 sulfur cluster binding"/>
    <property type="evidence" value="ECO:0007669"/>
    <property type="project" value="UniProtKB-KW"/>
</dbReference>
<evidence type="ECO:0000259" key="8">
    <source>
        <dbReference type="PROSITE" id="PS51379"/>
    </source>
</evidence>
<evidence type="ECO:0000256" key="6">
    <source>
        <dbReference type="ARBA" id="ARBA00023004"/>
    </source>
</evidence>
<dbReference type="Gene3D" id="3.30.70.20">
    <property type="match status" value="1"/>
</dbReference>
<reference evidence="9 10" key="1">
    <citation type="submission" date="2019-03" db="EMBL/GenBank/DDBJ databases">
        <title>Genomic Encyclopedia of Type Strains, Phase IV (KMG-IV): sequencing the most valuable type-strain genomes for metagenomic binning, comparative biology and taxonomic classification.</title>
        <authorList>
            <person name="Goeker M."/>
        </authorList>
    </citation>
    <scope>NUCLEOTIDE SEQUENCE [LARGE SCALE GENOMIC DNA]</scope>
    <source>
        <strain evidence="9 10">DSM 15969</strain>
    </source>
</reference>
<dbReference type="GO" id="GO:0016002">
    <property type="term" value="F:sulfite reductase activity"/>
    <property type="evidence" value="ECO:0007669"/>
    <property type="project" value="TreeGrafter"/>
</dbReference>
<name>A0A4V6NGA3_9FIRM</name>
<dbReference type="SUPFAM" id="SSF56014">
    <property type="entry name" value="Nitrite and sulphite reductase 4Fe-4S domain-like"/>
    <property type="match status" value="1"/>
</dbReference>